<comment type="caution">
    <text evidence="1">The sequence shown here is derived from an EMBL/GenBank/DDBJ whole genome shotgun (WGS) entry which is preliminary data.</text>
</comment>
<sequence>MRQNLTAFSMTVAPRKGAEHIFRSSVEHLAANGVGNARFSVVELTDSRAVLRGEITGDPRLVTDRSLAEFLTDTLAVKEGIHLDLEVRIEAWPLPAGAAGAVAA</sequence>
<dbReference type="EMBL" id="JAKLTQ010000007">
    <property type="protein sequence ID" value="MCG2622541.1"/>
    <property type="molecule type" value="Genomic_DNA"/>
</dbReference>
<name>A0ABS9L789_9MICC</name>
<keyword evidence="2" id="KW-1185">Reference proteome</keyword>
<reference evidence="1" key="1">
    <citation type="submission" date="2022-01" db="EMBL/GenBank/DDBJ databases">
        <authorList>
            <person name="Jo J.-H."/>
            <person name="Im W.-T."/>
        </authorList>
    </citation>
    <scope>NUCLEOTIDE SEQUENCE</scope>
    <source>
        <strain evidence="1">I2-34</strain>
    </source>
</reference>
<evidence type="ECO:0000313" key="2">
    <source>
        <dbReference type="Proteomes" id="UP001165368"/>
    </source>
</evidence>
<accession>A0ABS9L789</accession>
<dbReference type="Proteomes" id="UP001165368">
    <property type="component" value="Unassembled WGS sequence"/>
</dbReference>
<evidence type="ECO:0000313" key="1">
    <source>
        <dbReference type="EMBL" id="MCG2622541.1"/>
    </source>
</evidence>
<dbReference type="RefSeq" id="WP_237820946.1">
    <property type="nucleotide sequence ID" value="NZ_JAKLTQ010000007.1"/>
</dbReference>
<protein>
    <submittedName>
        <fullName evidence="1">Uncharacterized protein</fullName>
    </submittedName>
</protein>
<organism evidence="1 2">
    <name type="scientific">Arthrobacter hankyongi</name>
    <dbReference type="NCBI Taxonomy" id="2904801"/>
    <lineage>
        <taxon>Bacteria</taxon>
        <taxon>Bacillati</taxon>
        <taxon>Actinomycetota</taxon>
        <taxon>Actinomycetes</taxon>
        <taxon>Micrococcales</taxon>
        <taxon>Micrococcaceae</taxon>
        <taxon>Arthrobacter</taxon>
    </lineage>
</organism>
<proteinExistence type="predicted"/>
<gene>
    <name evidence="1" type="ORF">LVY72_11520</name>
</gene>